<dbReference type="SUPFAM" id="SSF56112">
    <property type="entry name" value="Protein kinase-like (PK-like)"/>
    <property type="match status" value="1"/>
</dbReference>
<dbReference type="Gene3D" id="1.10.510.10">
    <property type="entry name" value="Transferase(Phosphotransferase) domain 1"/>
    <property type="match status" value="1"/>
</dbReference>
<keyword evidence="1" id="KW-1185">Reference proteome</keyword>
<name>A0A1I7XHS0_HETBA</name>
<dbReference type="AlphaFoldDB" id="A0A1I7XHS0"/>
<sequence length="97" mass="10653">MVTTILQDLIRKLLDVDASRRLTAKQILQHPWITHRNSLPQANLTNSAYNVESVKGALEQTYRALATTSTVSLRPVNASALAKRRLTQLPGLGVCSS</sequence>
<evidence type="ECO:0000313" key="2">
    <source>
        <dbReference type="WBParaSite" id="Hba_17040"/>
    </source>
</evidence>
<organism evidence="1 2">
    <name type="scientific">Heterorhabditis bacteriophora</name>
    <name type="common">Entomopathogenic nematode worm</name>
    <dbReference type="NCBI Taxonomy" id="37862"/>
    <lineage>
        <taxon>Eukaryota</taxon>
        <taxon>Metazoa</taxon>
        <taxon>Ecdysozoa</taxon>
        <taxon>Nematoda</taxon>
        <taxon>Chromadorea</taxon>
        <taxon>Rhabditida</taxon>
        <taxon>Rhabditina</taxon>
        <taxon>Rhabditomorpha</taxon>
        <taxon>Strongyloidea</taxon>
        <taxon>Heterorhabditidae</taxon>
        <taxon>Heterorhabditis</taxon>
    </lineage>
</organism>
<dbReference type="Proteomes" id="UP000095283">
    <property type="component" value="Unplaced"/>
</dbReference>
<dbReference type="InterPro" id="IPR011009">
    <property type="entry name" value="Kinase-like_dom_sf"/>
</dbReference>
<dbReference type="WBParaSite" id="Hba_17040">
    <property type="protein sequence ID" value="Hba_17040"/>
    <property type="gene ID" value="Hba_17040"/>
</dbReference>
<accession>A0A1I7XHS0</accession>
<proteinExistence type="predicted"/>
<reference evidence="2" key="1">
    <citation type="submission" date="2016-11" db="UniProtKB">
        <authorList>
            <consortium name="WormBaseParasite"/>
        </authorList>
    </citation>
    <scope>IDENTIFICATION</scope>
</reference>
<evidence type="ECO:0000313" key="1">
    <source>
        <dbReference type="Proteomes" id="UP000095283"/>
    </source>
</evidence>
<protein>
    <submittedName>
        <fullName evidence="2">Protein kinase domain-containing protein</fullName>
    </submittedName>
</protein>